<accession>A0ABQ4CSQ1</accession>
<proteinExistence type="predicted"/>
<dbReference type="InterPro" id="IPR000182">
    <property type="entry name" value="GNAT_dom"/>
</dbReference>
<comment type="caution">
    <text evidence="3">The sequence shown here is derived from an EMBL/GenBank/DDBJ whole genome shotgun (WGS) entry which is preliminary data.</text>
</comment>
<feature type="region of interest" description="Disordered" evidence="1">
    <location>
        <begin position="1"/>
        <end position="24"/>
    </location>
</feature>
<dbReference type="PROSITE" id="PS51186">
    <property type="entry name" value="GNAT"/>
    <property type="match status" value="1"/>
</dbReference>
<name>A0ABQ4CSQ1_9ACTN</name>
<dbReference type="EMBL" id="BONE01000026">
    <property type="protein sequence ID" value="GIF74033.1"/>
    <property type="molecule type" value="Genomic_DNA"/>
</dbReference>
<dbReference type="Gene3D" id="3.40.630.30">
    <property type="match status" value="1"/>
</dbReference>
<sequence>MDEAPAAAVTAGAGEPDMTGVTGRVAAPPAVSETAVMTLTTRMLTPETWDGFAALVEANNGVWGGCWCMGFHPEGVGAGHTPEGNREAKRRHVERGTVHQMLVYDGDRCVGWCQFGSPAELPNIKNRGVYERGAQDPPDWRIGCVFTHAKDRGQGVAAAAVGAVLEEIKRAGGGVVEAYPEQTEERPPQRGAYLHTGPEELYTRYGFTRVRRIAKWRWVLRATV</sequence>
<evidence type="ECO:0000256" key="1">
    <source>
        <dbReference type="SAM" id="MobiDB-lite"/>
    </source>
</evidence>
<dbReference type="Proteomes" id="UP000604117">
    <property type="component" value="Unassembled WGS sequence"/>
</dbReference>
<protein>
    <recommendedName>
        <fullName evidence="2">N-acetyltransferase domain-containing protein</fullName>
    </recommendedName>
</protein>
<gene>
    <name evidence="3" type="ORF">Asi02nite_35510</name>
</gene>
<reference evidence="3 4" key="1">
    <citation type="submission" date="2021-01" db="EMBL/GenBank/DDBJ databases">
        <title>Whole genome shotgun sequence of Asanoa siamensis NBRC 107932.</title>
        <authorList>
            <person name="Komaki H."/>
            <person name="Tamura T."/>
        </authorList>
    </citation>
    <scope>NUCLEOTIDE SEQUENCE [LARGE SCALE GENOMIC DNA]</scope>
    <source>
        <strain evidence="3 4">NBRC 107932</strain>
    </source>
</reference>
<evidence type="ECO:0000313" key="4">
    <source>
        <dbReference type="Proteomes" id="UP000604117"/>
    </source>
</evidence>
<organism evidence="3 4">
    <name type="scientific">Asanoa siamensis</name>
    <dbReference type="NCBI Taxonomy" id="926357"/>
    <lineage>
        <taxon>Bacteria</taxon>
        <taxon>Bacillati</taxon>
        <taxon>Actinomycetota</taxon>
        <taxon>Actinomycetes</taxon>
        <taxon>Micromonosporales</taxon>
        <taxon>Micromonosporaceae</taxon>
        <taxon>Asanoa</taxon>
    </lineage>
</organism>
<dbReference type="InterPro" id="IPR016181">
    <property type="entry name" value="Acyl_CoA_acyltransferase"/>
</dbReference>
<dbReference type="Pfam" id="PF00583">
    <property type="entry name" value="Acetyltransf_1"/>
    <property type="match status" value="1"/>
</dbReference>
<keyword evidence="4" id="KW-1185">Reference proteome</keyword>
<feature type="domain" description="N-acetyltransferase" evidence="2">
    <location>
        <begin position="39"/>
        <end position="224"/>
    </location>
</feature>
<dbReference type="SUPFAM" id="SSF55729">
    <property type="entry name" value="Acyl-CoA N-acyltransferases (Nat)"/>
    <property type="match status" value="1"/>
</dbReference>
<evidence type="ECO:0000259" key="2">
    <source>
        <dbReference type="PROSITE" id="PS51186"/>
    </source>
</evidence>
<feature type="compositionally biased region" description="Low complexity" evidence="1">
    <location>
        <begin position="1"/>
        <end position="16"/>
    </location>
</feature>
<evidence type="ECO:0000313" key="3">
    <source>
        <dbReference type="EMBL" id="GIF74033.1"/>
    </source>
</evidence>